<dbReference type="STRING" id="113226.A0A139IKL4"/>
<name>A0A139IKL4_9PEZI</name>
<proteinExistence type="inferred from homology"/>
<dbReference type="InterPro" id="IPR020904">
    <property type="entry name" value="Sc_DH/Rdtase_CS"/>
</dbReference>
<sequence length="270" mass="30458">MPFNYKKVLVVGGTSGIGEAMAEKFIENGISVVVVGRRQENLDALAKKYSQSSGQIETAAFDITDLKGIPKFAKEMTSKHADLDCVFLNAGMQRHLNWKEPESVDLDLLEAEFTTNYLSYMHLTKAFLPFLQKQAPKETSMVYVSSGLALVPIVYCPNYCASKAALHHMCLAMRLQMKEAKSKVKIIELLPPAVQTELHDDKHQPEFKGKGRQVGMPLKDFVEEAWEGLNSGENEQVAVEKVHSAMGFYEWEQERQKKMVGMYEMMKGQR</sequence>
<keyword evidence="3" id="KW-0560">Oxidoreductase</keyword>
<keyword evidence="5" id="KW-1185">Reference proteome</keyword>
<keyword evidence="2" id="KW-0521">NADP</keyword>
<dbReference type="Proteomes" id="UP000073492">
    <property type="component" value="Unassembled WGS sequence"/>
</dbReference>
<dbReference type="GO" id="GO:0016491">
    <property type="term" value="F:oxidoreductase activity"/>
    <property type="evidence" value="ECO:0007669"/>
    <property type="project" value="UniProtKB-KW"/>
</dbReference>
<dbReference type="OrthoDB" id="37659at2759"/>
<dbReference type="SUPFAM" id="SSF51735">
    <property type="entry name" value="NAD(P)-binding Rossmann-fold domains"/>
    <property type="match status" value="1"/>
</dbReference>
<reference evidence="4 5" key="1">
    <citation type="submission" date="2015-07" db="EMBL/GenBank/DDBJ databases">
        <title>Comparative genomics of the Sigatoka disease complex on banana suggests a link between parallel evolutionary changes in Pseudocercospora fijiensis and Pseudocercospora eumusae and increased virulence on the banana host.</title>
        <authorList>
            <person name="Chang T.-C."/>
            <person name="Salvucci A."/>
            <person name="Crous P.W."/>
            <person name="Stergiopoulos I."/>
        </authorList>
    </citation>
    <scope>NUCLEOTIDE SEQUENCE [LARGE SCALE GENOMIC DNA]</scope>
    <source>
        <strain evidence="4 5">CBS 116634</strain>
    </source>
</reference>
<accession>A0A139IKL4</accession>
<gene>
    <name evidence="4" type="ORF">AC579_1380</name>
</gene>
<dbReference type="InterPro" id="IPR002347">
    <property type="entry name" value="SDR_fam"/>
</dbReference>
<evidence type="ECO:0000313" key="5">
    <source>
        <dbReference type="Proteomes" id="UP000073492"/>
    </source>
</evidence>
<evidence type="ECO:0000256" key="2">
    <source>
        <dbReference type="ARBA" id="ARBA00022857"/>
    </source>
</evidence>
<dbReference type="EMBL" id="LFZO01000063">
    <property type="protein sequence ID" value="KXT15249.1"/>
    <property type="molecule type" value="Genomic_DNA"/>
</dbReference>
<comment type="similarity">
    <text evidence="1">Belongs to the short-chain dehydrogenases/reductases (SDR) family.</text>
</comment>
<dbReference type="AlphaFoldDB" id="A0A139IKL4"/>
<dbReference type="InterPro" id="IPR036291">
    <property type="entry name" value="NAD(P)-bd_dom_sf"/>
</dbReference>
<evidence type="ECO:0000256" key="1">
    <source>
        <dbReference type="ARBA" id="ARBA00006484"/>
    </source>
</evidence>
<protein>
    <submittedName>
        <fullName evidence="4">Uncharacterized protein</fullName>
    </submittedName>
</protein>
<organism evidence="4 5">
    <name type="scientific">Pseudocercospora musae</name>
    <dbReference type="NCBI Taxonomy" id="113226"/>
    <lineage>
        <taxon>Eukaryota</taxon>
        <taxon>Fungi</taxon>
        <taxon>Dikarya</taxon>
        <taxon>Ascomycota</taxon>
        <taxon>Pezizomycotina</taxon>
        <taxon>Dothideomycetes</taxon>
        <taxon>Dothideomycetidae</taxon>
        <taxon>Mycosphaerellales</taxon>
        <taxon>Mycosphaerellaceae</taxon>
        <taxon>Pseudocercospora</taxon>
    </lineage>
</organism>
<evidence type="ECO:0000256" key="3">
    <source>
        <dbReference type="ARBA" id="ARBA00023002"/>
    </source>
</evidence>
<dbReference type="PANTHER" id="PTHR43669:SF11">
    <property type="entry name" value="SHORT-CHAIN DEHYDROGENASE_OXIDOREDUCTASE"/>
    <property type="match status" value="1"/>
</dbReference>
<dbReference type="PANTHER" id="PTHR43669">
    <property type="entry name" value="5-KETO-D-GLUCONATE 5-REDUCTASE"/>
    <property type="match status" value="1"/>
</dbReference>
<dbReference type="Gene3D" id="3.40.50.720">
    <property type="entry name" value="NAD(P)-binding Rossmann-like Domain"/>
    <property type="match status" value="1"/>
</dbReference>
<evidence type="ECO:0000313" key="4">
    <source>
        <dbReference type="EMBL" id="KXT15249.1"/>
    </source>
</evidence>
<dbReference type="PRINTS" id="PR00081">
    <property type="entry name" value="GDHRDH"/>
</dbReference>
<dbReference type="PROSITE" id="PS00061">
    <property type="entry name" value="ADH_SHORT"/>
    <property type="match status" value="1"/>
</dbReference>
<comment type="caution">
    <text evidence="4">The sequence shown here is derived from an EMBL/GenBank/DDBJ whole genome shotgun (WGS) entry which is preliminary data.</text>
</comment>
<dbReference type="Pfam" id="PF00106">
    <property type="entry name" value="adh_short"/>
    <property type="match status" value="1"/>
</dbReference>